<dbReference type="AlphaFoldDB" id="A0A2H3DGC7"/>
<keyword evidence="3" id="KW-1185">Reference proteome</keyword>
<protein>
    <submittedName>
        <fullName evidence="2">Uncharacterized protein</fullName>
    </submittedName>
</protein>
<proteinExistence type="predicted"/>
<sequence length="115" mass="13046">MLRAGHKTCVEEDNVVQYYKRVTEDGKGCGQIHESEATNIQSRDIVEVQCTMAFIMTINMLARMNLVLCILAIVDCQVSTCDERGQGEKETCDQDGRTEDDAKDEEKDRVQRQRG</sequence>
<feature type="region of interest" description="Disordered" evidence="1">
    <location>
        <begin position="83"/>
        <end position="115"/>
    </location>
</feature>
<dbReference type="OrthoDB" id="3067373at2759"/>
<evidence type="ECO:0000256" key="1">
    <source>
        <dbReference type="SAM" id="MobiDB-lite"/>
    </source>
</evidence>
<evidence type="ECO:0000313" key="2">
    <source>
        <dbReference type="EMBL" id="PBK88137.1"/>
    </source>
</evidence>
<dbReference type="InParanoid" id="A0A2H3DGC7"/>
<reference evidence="3" key="1">
    <citation type="journal article" date="2017" name="Nat. Ecol. Evol.">
        <title>Genome expansion and lineage-specific genetic innovations in the forest pathogenic fungi Armillaria.</title>
        <authorList>
            <person name="Sipos G."/>
            <person name="Prasanna A.N."/>
            <person name="Walter M.C."/>
            <person name="O'Connor E."/>
            <person name="Balint B."/>
            <person name="Krizsan K."/>
            <person name="Kiss B."/>
            <person name="Hess J."/>
            <person name="Varga T."/>
            <person name="Slot J."/>
            <person name="Riley R."/>
            <person name="Boka B."/>
            <person name="Rigling D."/>
            <person name="Barry K."/>
            <person name="Lee J."/>
            <person name="Mihaltcheva S."/>
            <person name="LaButti K."/>
            <person name="Lipzen A."/>
            <person name="Waldron R."/>
            <person name="Moloney N.M."/>
            <person name="Sperisen C."/>
            <person name="Kredics L."/>
            <person name="Vagvoelgyi C."/>
            <person name="Patrignani A."/>
            <person name="Fitzpatrick D."/>
            <person name="Nagy I."/>
            <person name="Doyle S."/>
            <person name="Anderson J.B."/>
            <person name="Grigoriev I.V."/>
            <person name="Gueldener U."/>
            <person name="Muensterkoetter M."/>
            <person name="Nagy L.G."/>
        </authorList>
    </citation>
    <scope>NUCLEOTIDE SEQUENCE [LARGE SCALE GENOMIC DNA]</scope>
    <source>
        <strain evidence="3">Ar21-2</strain>
    </source>
</reference>
<dbReference type="Proteomes" id="UP000217790">
    <property type="component" value="Unassembled WGS sequence"/>
</dbReference>
<organism evidence="2 3">
    <name type="scientific">Armillaria gallica</name>
    <name type="common">Bulbous honey fungus</name>
    <name type="synonym">Armillaria bulbosa</name>
    <dbReference type="NCBI Taxonomy" id="47427"/>
    <lineage>
        <taxon>Eukaryota</taxon>
        <taxon>Fungi</taxon>
        <taxon>Dikarya</taxon>
        <taxon>Basidiomycota</taxon>
        <taxon>Agaricomycotina</taxon>
        <taxon>Agaricomycetes</taxon>
        <taxon>Agaricomycetidae</taxon>
        <taxon>Agaricales</taxon>
        <taxon>Marasmiineae</taxon>
        <taxon>Physalacriaceae</taxon>
        <taxon>Armillaria</taxon>
    </lineage>
</organism>
<name>A0A2H3DGC7_ARMGA</name>
<evidence type="ECO:0000313" key="3">
    <source>
        <dbReference type="Proteomes" id="UP000217790"/>
    </source>
</evidence>
<accession>A0A2H3DGC7</accession>
<gene>
    <name evidence="2" type="ORF">ARMGADRAFT_1034107</name>
</gene>
<dbReference type="EMBL" id="KZ293674">
    <property type="protein sequence ID" value="PBK88137.1"/>
    <property type="molecule type" value="Genomic_DNA"/>
</dbReference>